<reference evidence="2" key="3">
    <citation type="journal article" date="2017" name="Nature">
        <title>Genome sequence of the progenitor of the wheat D genome Aegilops tauschii.</title>
        <authorList>
            <person name="Luo M.C."/>
            <person name="Gu Y.Q."/>
            <person name="Puiu D."/>
            <person name="Wang H."/>
            <person name="Twardziok S.O."/>
            <person name="Deal K.R."/>
            <person name="Huo N."/>
            <person name="Zhu T."/>
            <person name="Wang L."/>
            <person name="Wang Y."/>
            <person name="McGuire P.E."/>
            <person name="Liu S."/>
            <person name="Long H."/>
            <person name="Ramasamy R.K."/>
            <person name="Rodriguez J.C."/>
            <person name="Van S.L."/>
            <person name="Yuan L."/>
            <person name="Wang Z."/>
            <person name="Xia Z."/>
            <person name="Xiao L."/>
            <person name="Anderson O.D."/>
            <person name="Ouyang S."/>
            <person name="Liang Y."/>
            <person name="Zimin A.V."/>
            <person name="Pertea G."/>
            <person name="Qi P."/>
            <person name="Bennetzen J.L."/>
            <person name="Dai X."/>
            <person name="Dawson M.W."/>
            <person name="Muller H.G."/>
            <person name="Kugler K."/>
            <person name="Rivarola-Duarte L."/>
            <person name="Spannagl M."/>
            <person name="Mayer K.F.X."/>
            <person name="Lu F.H."/>
            <person name="Bevan M.W."/>
            <person name="Leroy P."/>
            <person name="Li P."/>
            <person name="You F.M."/>
            <person name="Sun Q."/>
            <person name="Liu Z."/>
            <person name="Lyons E."/>
            <person name="Wicker T."/>
            <person name="Salzberg S.L."/>
            <person name="Devos K.M."/>
            <person name="Dvorak J."/>
        </authorList>
    </citation>
    <scope>NUCLEOTIDE SEQUENCE [LARGE SCALE GENOMIC DNA]</scope>
    <source>
        <strain evidence="2">cv. AL8/78</strain>
    </source>
</reference>
<reference evidence="3" key="1">
    <citation type="journal article" date="2014" name="Science">
        <title>Ancient hybridizations among the ancestral genomes of bread wheat.</title>
        <authorList>
            <consortium name="International Wheat Genome Sequencing Consortium,"/>
            <person name="Marcussen T."/>
            <person name="Sandve S.R."/>
            <person name="Heier L."/>
            <person name="Spannagl M."/>
            <person name="Pfeifer M."/>
            <person name="Jakobsen K.S."/>
            <person name="Wulff B.B."/>
            <person name="Steuernagel B."/>
            <person name="Mayer K.F."/>
            <person name="Olsen O.A."/>
        </authorList>
    </citation>
    <scope>NUCLEOTIDE SEQUENCE [LARGE SCALE GENOMIC DNA]</scope>
    <source>
        <strain evidence="3">cv. AL8/78</strain>
    </source>
</reference>
<feature type="compositionally biased region" description="Basic and acidic residues" evidence="1">
    <location>
        <begin position="18"/>
        <end position="31"/>
    </location>
</feature>
<proteinExistence type="predicted"/>
<evidence type="ECO:0000313" key="2">
    <source>
        <dbReference type="EnsemblPlants" id="AET4Gv20669800.17"/>
    </source>
</evidence>
<organism evidence="2 3">
    <name type="scientific">Aegilops tauschii subsp. strangulata</name>
    <name type="common">Goatgrass</name>
    <dbReference type="NCBI Taxonomy" id="200361"/>
    <lineage>
        <taxon>Eukaryota</taxon>
        <taxon>Viridiplantae</taxon>
        <taxon>Streptophyta</taxon>
        <taxon>Embryophyta</taxon>
        <taxon>Tracheophyta</taxon>
        <taxon>Spermatophyta</taxon>
        <taxon>Magnoliopsida</taxon>
        <taxon>Liliopsida</taxon>
        <taxon>Poales</taxon>
        <taxon>Poaceae</taxon>
        <taxon>BOP clade</taxon>
        <taxon>Pooideae</taxon>
        <taxon>Triticodae</taxon>
        <taxon>Triticeae</taxon>
        <taxon>Triticinae</taxon>
        <taxon>Aegilops</taxon>
    </lineage>
</organism>
<feature type="compositionally biased region" description="Basic and acidic residues" evidence="1">
    <location>
        <begin position="90"/>
        <end position="108"/>
    </location>
</feature>
<dbReference type="AlphaFoldDB" id="A0A453ISZ0"/>
<name>A0A453ISZ0_AEGTS</name>
<feature type="compositionally biased region" description="Basic residues" evidence="1">
    <location>
        <begin position="32"/>
        <end position="56"/>
    </location>
</feature>
<dbReference type="Gramene" id="AET4Gv20669800.17">
    <property type="protein sequence ID" value="AET4Gv20669800.17"/>
    <property type="gene ID" value="AET4Gv20669800"/>
</dbReference>
<evidence type="ECO:0000313" key="3">
    <source>
        <dbReference type="Proteomes" id="UP000015105"/>
    </source>
</evidence>
<dbReference type="Proteomes" id="UP000015105">
    <property type="component" value="Chromosome 4D"/>
</dbReference>
<reference evidence="3" key="2">
    <citation type="journal article" date="2017" name="Nat. Plants">
        <title>The Aegilops tauschii genome reveals multiple impacts of transposons.</title>
        <authorList>
            <person name="Zhao G."/>
            <person name="Zou C."/>
            <person name="Li K."/>
            <person name="Wang K."/>
            <person name="Li T."/>
            <person name="Gao L."/>
            <person name="Zhang X."/>
            <person name="Wang H."/>
            <person name="Yang Z."/>
            <person name="Liu X."/>
            <person name="Jiang W."/>
            <person name="Mao L."/>
            <person name="Kong X."/>
            <person name="Jiao Y."/>
            <person name="Jia J."/>
        </authorList>
    </citation>
    <scope>NUCLEOTIDE SEQUENCE [LARGE SCALE GENOMIC DNA]</scope>
    <source>
        <strain evidence="3">cv. AL8/78</strain>
    </source>
</reference>
<keyword evidence="3" id="KW-1185">Reference proteome</keyword>
<dbReference type="EnsemblPlants" id="AET4Gv20669800.17">
    <property type="protein sequence ID" value="AET4Gv20669800.17"/>
    <property type="gene ID" value="AET4Gv20669800"/>
</dbReference>
<protein>
    <submittedName>
        <fullName evidence="2">Uncharacterized protein</fullName>
    </submittedName>
</protein>
<reference evidence="2" key="4">
    <citation type="submission" date="2019-03" db="UniProtKB">
        <authorList>
            <consortium name="EnsemblPlants"/>
        </authorList>
    </citation>
    <scope>IDENTIFICATION</scope>
</reference>
<accession>A0A453ISZ0</accession>
<reference evidence="2" key="5">
    <citation type="journal article" date="2021" name="G3 (Bethesda)">
        <title>Aegilops tauschii genome assembly Aet v5.0 features greater sequence contiguity and improved annotation.</title>
        <authorList>
            <person name="Wang L."/>
            <person name="Zhu T."/>
            <person name="Rodriguez J.C."/>
            <person name="Deal K.R."/>
            <person name="Dubcovsky J."/>
            <person name="McGuire P.E."/>
            <person name="Lux T."/>
            <person name="Spannagl M."/>
            <person name="Mayer K.F.X."/>
            <person name="Baldrich P."/>
            <person name="Meyers B.C."/>
            <person name="Huo N."/>
            <person name="Gu Y.Q."/>
            <person name="Zhou H."/>
            <person name="Devos K.M."/>
            <person name="Bennetzen J.L."/>
            <person name="Unver T."/>
            <person name="Budak H."/>
            <person name="Gulick P.J."/>
            <person name="Galiba G."/>
            <person name="Kalapos B."/>
            <person name="Nelson D.R."/>
            <person name="Li P."/>
            <person name="You F.M."/>
            <person name="Luo M.C."/>
            <person name="Dvorak J."/>
        </authorList>
    </citation>
    <scope>NUCLEOTIDE SEQUENCE [LARGE SCALE GENOMIC DNA]</scope>
    <source>
        <strain evidence="2">cv. AL8/78</strain>
    </source>
</reference>
<evidence type="ECO:0000256" key="1">
    <source>
        <dbReference type="SAM" id="MobiDB-lite"/>
    </source>
</evidence>
<feature type="region of interest" description="Disordered" evidence="1">
    <location>
        <begin position="1"/>
        <end position="128"/>
    </location>
</feature>
<sequence>APPSSGWRGSPARCAGEGPDRRRPLRAEWELRRRRRRRPRDRARRHALRDRARRHALPLPPSASAPLADRSSHSHEATTSRTAGDGLVQSREDRAVWDAETTLPEKESPTTSRPPLACTSGRLVRRVL</sequence>